<evidence type="ECO:0000313" key="3">
    <source>
        <dbReference type="Proteomes" id="UP000271098"/>
    </source>
</evidence>
<dbReference type="EMBL" id="UYRT01077979">
    <property type="protein sequence ID" value="VDN17453.1"/>
    <property type="molecule type" value="Genomic_DNA"/>
</dbReference>
<reference evidence="2 3" key="2">
    <citation type="submission" date="2018-11" db="EMBL/GenBank/DDBJ databases">
        <authorList>
            <consortium name="Pathogen Informatics"/>
        </authorList>
    </citation>
    <scope>NUCLEOTIDE SEQUENCE [LARGE SCALE GENOMIC DNA]</scope>
</reference>
<keyword evidence="1" id="KW-0812">Transmembrane</keyword>
<reference evidence="4" key="1">
    <citation type="submission" date="2016-06" db="UniProtKB">
        <authorList>
            <consortium name="WormBaseParasite"/>
        </authorList>
    </citation>
    <scope>IDENTIFICATION</scope>
</reference>
<dbReference type="WBParaSite" id="GPUH_0001045901-mRNA-1">
    <property type="protein sequence ID" value="GPUH_0001045901-mRNA-1"/>
    <property type="gene ID" value="GPUH_0001045901"/>
</dbReference>
<keyword evidence="1" id="KW-1133">Transmembrane helix</keyword>
<feature type="transmembrane region" description="Helical" evidence="1">
    <location>
        <begin position="86"/>
        <end position="106"/>
    </location>
</feature>
<evidence type="ECO:0000313" key="2">
    <source>
        <dbReference type="EMBL" id="VDN17453.1"/>
    </source>
</evidence>
<gene>
    <name evidence="2" type="ORF">GPUH_LOCUS10446</name>
</gene>
<dbReference type="Proteomes" id="UP000271098">
    <property type="component" value="Unassembled WGS sequence"/>
</dbReference>
<keyword evidence="3" id="KW-1185">Reference proteome</keyword>
<sequence>MPADEVKMLQLRSFFAEEDDDGVVANVVLLVILLLLTELFEIALADEIDCSDVLIVEVDDCTEHGRCGGERTPLGAAISDAYYNRFIVVLLVILLLLTELFEIALADEIDCSDVLIVEVDDCTEHGRCGGERTPLGAAISDAYYNRFT</sequence>
<dbReference type="AlphaFoldDB" id="A0A183DP05"/>
<accession>A0A183DP05</accession>
<name>A0A183DP05_9BILA</name>
<proteinExistence type="predicted"/>
<keyword evidence="1" id="KW-0472">Membrane</keyword>
<feature type="transmembrane region" description="Helical" evidence="1">
    <location>
        <begin position="23"/>
        <end position="44"/>
    </location>
</feature>
<organism evidence="4">
    <name type="scientific">Gongylonema pulchrum</name>
    <dbReference type="NCBI Taxonomy" id="637853"/>
    <lineage>
        <taxon>Eukaryota</taxon>
        <taxon>Metazoa</taxon>
        <taxon>Ecdysozoa</taxon>
        <taxon>Nematoda</taxon>
        <taxon>Chromadorea</taxon>
        <taxon>Rhabditida</taxon>
        <taxon>Spirurina</taxon>
        <taxon>Spiruromorpha</taxon>
        <taxon>Spiruroidea</taxon>
        <taxon>Gongylonematidae</taxon>
        <taxon>Gongylonema</taxon>
    </lineage>
</organism>
<evidence type="ECO:0000256" key="1">
    <source>
        <dbReference type="SAM" id="Phobius"/>
    </source>
</evidence>
<protein>
    <submittedName>
        <fullName evidence="4">Secreted protein</fullName>
    </submittedName>
</protein>
<evidence type="ECO:0000313" key="4">
    <source>
        <dbReference type="WBParaSite" id="GPUH_0001045901-mRNA-1"/>
    </source>
</evidence>